<sequence length="129" mass="12531">MTSQLRVLAVTVGLFCAATSFAQTAAPAAAPAAKPAAATSAPAAAPAPAAPMAKPAAPMAKTPAAPAAKTPTAAAAGGGNGKVWVNSSSKTYHCEGSKHYGKTKAGEYMSEADAKAKGNHADHGKACAK</sequence>
<feature type="chain" id="PRO_5045367257" evidence="2">
    <location>
        <begin position="23"/>
        <end position="129"/>
    </location>
</feature>
<feature type="compositionally biased region" description="Low complexity" evidence="1">
    <location>
        <begin position="29"/>
        <end position="75"/>
    </location>
</feature>
<feature type="region of interest" description="Disordered" evidence="1">
    <location>
        <begin position="29"/>
        <end position="80"/>
    </location>
</feature>
<gene>
    <name evidence="3" type="ORF">N0K08_20855</name>
</gene>
<evidence type="ECO:0000256" key="1">
    <source>
        <dbReference type="SAM" id="MobiDB-lite"/>
    </source>
</evidence>
<accession>A0ABT2PRI0</accession>
<proteinExistence type="predicted"/>
<name>A0ABT2PRI0_9BURK</name>
<keyword evidence="2" id="KW-0732">Signal</keyword>
<evidence type="ECO:0000313" key="4">
    <source>
        <dbReference type="Proteomes" id="UP001525968"/>
    </source>
</evidence>
<dbReference type="RefSeq" id="WP_261502337.1">
    <property type="nucleotide sequence ID" value="NZ_JAODYH010000015.1"/>
</dbReference>
<keyword evidence="4" id="KW-1185">Reference proteome</keyword>
<reference evidence="3 4" key="1">
    <citation type="submission" date="2022-09" db="EMBL/GenBank/DDBJ databases">
        <title>Draft genome of isolate Be4.</title>
        <authorList>
            <person name="Sanchez-Castro I."/>
            <person name="Martinez-Rodriguez P."/>
            <person name="Descostes M."/>
            <person name="Merroun M."/>
        </authorList>
    </citation>
    <scope>NUCLEOTIDE SEQUENCE [LARGE SCALE GENOMIC DNA]</scope>
    <source>
        <strain evidence="3 4">Be4</strain>
    </source>
</reference>
<evidence type="ECO:0000313" key="3">
    <source>
        <dbReference type="EMBL" id="MCT9813086.1"/>
    </source>
</evidence>
<feature type="signal peptide" evidence="2">
    <location>
        <begin position="1"/>
        <end position="22"/>
    </location>
</feature>
<dbReference type="Proteomes" id="UP001525968">
    <property type="component" value="Unassembled WGS sequence"/>
</dbReference>
<protein>
    <submittedName>
        <fullName evidence="3">Signal peptide protein</fullName>
    </submittedName>
</protein>
<evidence type="ECO:0000256" key="2">
    <source>
        <dbReference type="SAM" id="SignalP"/>
    </source>
</evidence>
<dbReference type="EMBL" id="JAODYH010000015">
    <property type="protein sequence ID" value="MCT9813086.1"/>
    <property type="molecule type" value="Genomic_DNA"/>
</dbReference>
<comment type="caution">
    <text evidence="3">The sequence shown here is derived from an EMBL/GenBank/DDBJ whole genome shotgun (WGS) entry which is preliminary data.</text>
</comment>
<organism evidence="3 4">
    <name type="scientific">Acidovorax bellezanensis</name>
    <dbReference type="NCBI Taxonomy" id="2976702"/>
    <lineage>
        <taxon>Bacteria</taxon>
        <taxon>Pseudomonadati</taxon>
        <taxon>Pseudomonadota</taxon>
        <taxon>Betaproteobacteria</taxon>
        <taxon>Burkholderiales</taxon>
        <taxon>Comamonadaceae</taxon>
        <taxon>Acidovorax</taxon>
    </lineage>
</organism>